<reference evidence="2 3" key="1">
    <citation type="submission" date="2024-08" db="EMBL/GenBank/DDBJ databases">
        <authorList>
            <person name="Cucini C."/>
            <person name="Frati F."/>
        </authorList>
    </citation>
    <scope>NUCLEOTIDE SEQUENCE [LARGE SCALE GENOMIC DNA]</scope>
</reference>
<feature type="transmembrane region" description="Helical" evidence="1">
    <location>
        <begin position="311"/>
        <end position="337"/>
    </location>
</feature>
<dbReference type="EMBL" id="CAXLJM020000025">
    <property type="protein sequence ID" value="CAL8092067.1"/>
    <property type="molecule type" value="Genomic_DNA"/>
</dbReference>
<keyword evidence="3" id="KW-1185">Reference proteome</keyword>
<protein>
    <submittedName>
        <fullName evidence="2">Uncharacterized protein</fullName>
    </submittedName>
</protein>
<accession>A0ABP1Q792</accession>
<evidence type="ECO:0000256" key="1">
    <source>
        <dbReference type="SAM" id="Phobius"/>
    </source>
</evidence>
<name>A0ABP1Q792_9HEXA</name>
<feature type="transmembrane region" description="Helical" evidence="1">
    <location>
        <begin position="555"/>
        <end position="575"/>
    </location>
</feature>
<dbReference type="Proteomes" id="UP001642540">
    <property type="component" value="Unassembled WGS sequence"/>
</dbReference>
<evidence type="ECO:0000313" key="3">
    <source>
        <dbReference type="Proteomes" id="UP001642540"/>
    </source>
</evidence>
<proteinExistence type="predicted"/>
<evidence type="ECO:0000313" key="2">
    <source>
        <dbReference type="EMBL" id="CAL8092067.1"/>
    </source>
</evidence>
<dbReference type="Gene3D" id="1.10.287.70">
    <property type="match status" value="1"/>
</dbReference>
<sequence>MEEYKTSFHMQSILLEHFRYSTCEFVWDEFNSLSRNIFAQCIIFQCIILNFDLLKIEKFGKIHFEKSRDREKNLSYILQTNARTIFGQKFSTRDLLLISDSTFPPTSSFWGDHILQTSIKSDREIIAPITIPTVILVRSSNSFNLTVYSHFTAVILIFISSDGSDVKIGCFSCDFRPSNGTEAYTLTFENAPLKDISCFNDLYKFWEKLHLFSIRSSEISPALNIDNCLKISNYKLNVSSNAKSCEILETFVRIKNCTLELCTTSLFQIWLKPPIRFNYFVNVFPFGQQQIDFSFQLHLPKIHFFDANLTAFLLPFTITIWLCIGITILATSAFLIYTETKSSGQVIFWQCEVLLVQGGELLRWIRGKWGKITITTWIFTTLFLRQFYNSSLYSFMAKEKESNDFPKSMEELLVRKDIPLLSPASFLSELSWIYARETDRGLALRLIKFYMKILPKSSFILGNHEMYIRALQQASNGSLVRSIKINFRAPRNQAKNRLSTPRIERSIKETRFNQFAVMCVGDCEMSLKGVFLGKTRLNNQIIVPKQRPFFRVFQFWHAFPNFATVSFSNFLAYFVQSGLHDLAIGRYKMLKQLKLLESLNYGRKLGMSNGSLFSYIFLSKKDEKVFNSSLTEHASAKVSEFVGTFILTGFMFGLSLVILIFEVGKSMFKDSKYNKK</sequence>
<feature type="transmembrane region" description="Helical" evidence="1">
    <location>
        <begin position="641"/>
        <end position="661"/>
    </location>
</feature>
<keyword evidence="1" id="KW-0472">Membrane</keyword>
<gene>
    <name evidence="2" type="ORF">ODALV1_LOCUS8114</name>
</gene>
<comment type="caution">
    <text evidence="2">The sequence shown here is derived from an EMBL/GenBank/DDBJ whole genome shotgun (WGS) entry which is preliminary data.</text>
</comment>
<keyword evidence="1" id="KW-1133">Transmembrane helix</keyword>
<organism evidence="2 3">
    <name type="scientific">Orchesella dallaii</name>
    <dbReference type="NCBI Taxonomy" id="48710"/>
    <lineage>
        <taxon>Eukaryota</taxon>
        <taxon>Metazoa</taxon>
        <taxon>Ecdysozoa</taxon>
        <taxon>Arthropoda</taxon>
        <taxon>Hexapoda</taxon>
        <taxon>Collembola</taxon>
        <taxon>Entomobryomorpha</taxon>
        <taxon>Entomobryoidea</taxon>
        <taxon>Orchesellidae</taxon>
        <taxon>Orchesellinae</taxon>
        <taxon>Orchesella</taxon>
    </lineage>
</organism>
<keyword evidence="1" id="KW-0812">Transmembrane</keyword>